<dbReference type="PANTHER" id="PTHR38354:SF2">
    <property type="entry name" value="SIGNAL PEPTIDASE COMPLEX-LIKE PROTEIN DTM1"/>
    <property type="match status" value="1"/>
</dbReference>
<keyword evidence="9" id="KW-1185">Reference proteome</keyword>
<keyword evidence="6 7" id="KW-0472">Membrane</keyword>
<organism evidence="8 9">
    <name type="scientific">Senna tora</name>
    <dbReference type="NCBI Taxonomy" id="362788"/>
    <lineage>
        <taxon>Eukaryota</taxon>
        <taxon>Viridiplantae</taxon>
        <taxon>Streptophyta</taxon>
        <taxon>Embryophyta</taxon>
        <taxon>Tracheophyta</taxon>
        <taxon>Spermatophyta</taxon>
        <taxon>Magnoliopsida</taxon>
        <taxon>eudicotyledons</taxon>
        <taxon>Gunneridae</taxon>
        <taxon>Pentapetalae</taxon>
        <taxon>rosids</taxon>
        <taxon>fabids</taxon>
        <taxon>Fabales</taxon>
        <taxon>Fabaceae</taxon>
        <taxon>Caesalpinioideae</taxon>
        <taxon>Cassia clade</taxon>
        <taxon>Senna</taxon>
    </lineage>
</organism>
<feature type="transmembrane region" description="Helical" evidence="7">
    <location>
        <begin position="32"/>
        <end position="50"/>
    </location>
</feature>
<dbReference type="InterPro" id="IPR009542">
    <property type="entry name" value="Spc1/SPCS1"/>
</dbReference>
<dbReference type="GO" id="GO:0006465">
    <property type="term" value="P:signal peptide processing"/>
    <property type="evidence" value="ECO:0007669"/>
    <property type="project" value="InterPro"/>
</dbReference>
<dbReference type="AlphaFoldDB" id="A0A834WRS2"/>
<evidence type="ECO:0000256" key="6">
    <source>
        <dbReference type="ARBA" id="ARBA00023136"/>
    </source>
</evidence>
<comment type="subcellular location">
    <subcellularLocation>
        <location evidence="1">Endoplasmic reticulum membrane</location>
        <topology evidence="1">Multi-pass membrane protein</topology>
    </subcellularLocation>
</comment>
<proteinExistence type="inferred from homology"/>
<dbReference type="GO" id="GO:0048658">
    <property type="term" value="P:anther wall tapetum development"/>
    <property type="evidence" value="ECO:0007669"/>
    <property type="project" value="InterPro"/>
</dbReference>
<evidence type="ECO:0000313" key="9">
    <source>
        <dbReference type="Proteomes" id="UP000634136"/>
    </source>
</evidence>
<evidence type="ECO:0000256" key="7">
    <source>
        <dbReference type="SAM" id="Phobius"/>
    </source>
</evidence>
<dbReference type="Proteomes" id="UP000634136">
    <property type="component" value="Unassembled WGS sequence"/>
</dbReference>
<evidence type="ECO:0000256" key="4">
    <source>
        <dbReference type="ARBA" id="ARBA00022824"/>
    </source>
</evidence>
<keyword evidence="5 7" id="KW-1133">Transmembrane helix</keyword>
<dbReference type="InterPro" id="IPR039955">
    <property type="entry name" value="DTM1"/>
</dbReference>
<evidence type="ECO:0000256" key="3">
    <source>
        <dbReference type="ARBA" id="ARBA00022692"/>
    </source>
</evidence>
<name>A0A834WRS2_9FABA</name>
<evidence type="ECO:0000313" key="8">
    <source>
        <dbReference type="EMBL" id="KAF7829941.1"/>
    </source>
</evidence>
<dbReference type="Pfam" id="PF06645">
    <property type="entry name" value="SPC12"/>
    <property type="match status" value="1"/>
</dbReference>
<gene>
    <name evidence="8" type="ORF">G2W53_012274</name>
</gene>
<protein>
    <submittedName>
        <fullName evidence="8">Signal peptidase complex-like protein DTM1</fullName>
    </submittedName>
</protein>
<accession>A0A834WRS2</accession>
<dbReference type="PANTHER" id="PTHR38354">
    <property type="entry name" value="SIGNAL PEPTIDASE COMPLEX-LIKE PROTEIN DTM1"/>
    <property type="match status" value="1"/>
</dbReference>
<dbReference type="GO" id="GO:0005787">
    <property type="term" value="C:signal peptidase complex"/>
    <property type="evidence" value="ECO:0007669"/>
    <property type="project" value="InterPro"/>
</dbReference>
<keyword evidence="4" id="KW-0256">Endoplasmic reticulum</keyword>
<evidence type="ECO:0000256" key="5">
    <source>
        <dbReference type="ARBA" id="ARBA00022989"/>
    </source>
</evidence>
<feature type="transmembrane region" description="Helical" evidence="7">
    <location>
        <begin position="6"/>
        <end position="25"/>
    </location>
</feature>
<comment type="caution">
    <text evidence="8">The sequence shown here is derived from an EMBL/GenBank/DDBJ whole genome shotgun (WGS) entry which is preliminary data.</text>
</comment>
<reference evidence="8" key="1">
    <citation type="submission" date="2020-09" db="EMBL/GenBank/DDBJ databases">
        <title>Genome-Enabled Discovery of Anthraquinone Biosynthesis in Senna tora.</title>
        <authorList>
            <person name="Kang S.-H."/>
            <person name="Pandey R.P."/>
            <person name="Lee C.-M."/>
            <person name="Sim J.-S."/>
            <person name="Jeong J.-T."/>
            <person name="Choi B.-S."/>
            <person name="Jung M."/>
            <person name="Ginzburg D."/>
            <person name="Zhao K."/>
            <person name="Won S.Y."/>
            <person name="Oh T.-J."/>
            <person name="Yu Y."/>
            <person name="Kim N.-H."/>
            <person name="Lee O.R."/>
            <person name="Lee T.-H."/>
            <person name="Bashyal P."/>
            <person name="Kim T.-S."/>
            <person name="Lee W.-H."/>
            <person name="Kawkins C."/>
            <person name="Kim C.-K."/>
            <person name="Kim J.S."/>
            <person name="Ahn B.O."/>
            <person name="Rhee S.Y."/>
            <person name="Sohng J.K."/>
        </authorList>
    </citation>
    <scope>NUCLEOTIDE SEQUENCE</scope>
    <source>
        <tissue evidence="8">Leaf</tissue>
    </source>
</reference>
<evidence type="ECO:0000256" key="1">
    <source>
        <dbReference type="ARBA" id="ARBA00004477"/>
    </source>
</evidence>
<keyword evidence="3 7" id="KW-0812">Transmembrane</keyword>
<dbReference type="EMBL" id="JAAIUW010000005">
    <property type="protein sequence ID" value="KAF7829941.1"/>
    <property type="molecule type" value="Genomic_DNA"/>
</dbReference>
<feature type="transmembrane region" description="Helical" evidence="7">
    <location>
        <begin position="82"/>
        <end position="101"/>
    </location>
</feature>
<dbReference type="OrthoDB" id="1861824at2759"/>
<sequence length="109" mass="12189">MANDAALRASLLSLAAVIVVVGIFTHSPMKMLATYAFGVLAIAAVLLPDWDYFNRDFSRWPYPVTAEERASHLSRSSGFSRFASSPLRLIAYGAIYGYGLYKWWDYVSK</sequence>
<comment type="similarity">
    <text evidence="2">Belongs to the SPCS1 family.</text>
</comment>
<evidence type="ECO:0000256" key="2">
    <source>
        <dbReference type="ARBA" id="ARBA00005245"/>
    </source>
</evidence>